<evidence type="ECO:0000313" key="3">
    <source>
        <dbReference type="Proteomes" id="UP000287563"/>
    </source>
</evidence>
<feature type="signal peptide" evidence="1">
    <location>
        <begin position="1"/>
        <end position="21"/>
    </location>
</feature>
<comment type="caution">
    <text evidence="2">The sequence shown here is derived from an EMBL/GenBank/DDBJ whole genome shotgun (WGS) entry which is preliminary data.</text>
</comment>
<reference evidence="2 3" key="1">
    <citation type="submission" date="2018-11" db="EMBL/GenBank/DDBJ databases">
        <title>Photobacterium sp. BEI247 sp. nov., a marine bacterium isolated from Yongle Blue Hole in the South China Sea.</title>
        <authorList>
            <person name="Wang X."/>
        </authorList>
    </citation>
    <scope>NUCLEOTIDE SEQUENCE [LARGE SCALE GENOMIC DNA]</scope>
    <source>
        <strain evidence="3">BEI247</strain>
    </source>
</reference>
<dbReference type="EMBL" id="RJLM01000001">
    <property type="protein sequence ID" value="RWX56892.1"/>
    <property type="molecule type" value="Genomic_DNA"/>
</dbReference>
<proteinExistence type="predicted"/>
<evidence type="ECO:0000313" key="2">
    <source>
        <dbReference type="EMBL" id="RWX56892.1"/>
    </source>
</evidence>
<dbReference type="Proteomes" id="UP000287563">
    <property type="component" value="Unassembled WGS sequence"/>
</dbReference>
<protein>
    <recommendedName>
        <fullName evidence="4">Lipoprotein</fullName>
    </recommendedName>
</protein>
<accession>A0A3S3S2Y8</accession>
<sequence>MISNFALVILFMFSACSNAHYQSPIEIREISLNGSQLVTIKIGNDSNETRLFDIELNGEIISTNMKVGANKNRSFSTFIEEVEPSVVSKNLLCSISKPASGSYLRTRICTDVLILYPKEKIEALIENE</sequence>
<keyword evidence="3" id="KW-1185">Reference proteome</keyword>
<gene>
    <name evidence="2" type="ORF">EDI28_02270</name>
</gene>
<dbReference type="AlphaFoldDB" id="A0A3S3S2Y8"/>
<evidence type="ECO:0000256" key="1">
    <source>
        <dbReference type="SAM" id="SignalP"/>
    </source>
</evidence>
<organism evidence="2 3">
    <name type="scientific">Photobacterium chitinilyticum</name>
    <dbReference type="NCBI Taxonomy" id="2485123"/>
    <lineage>
        <taxon>Bacteria</taxon>
        <taxon>Pseudomonadati</taxon>
        <taxon>Pseudomonadota</taxon>
        <taxon>Gammaproteobacteria</taxon>
        <taxon>Vibrionales</taxon>
        <taxon>Vibrionaceae</taxon>
        <taxon>Photobacterium</taxon>
    </lineage>
</organism>
<feature type="chain" id="PRO_5018775639" description="Lipoprotein" evidence="1">
    <location>
        <begin position="22"/>
        <end position="128"/>
    </location>
</feature>
<evidence type="ECO:0008006" key="4">
    <source>
        <dbReference type="Google" id="ProtNLM"/>
    </source>
</evidence>
<keyword evidence="1" id="KW-0732">Signal</keyword>
<name>A0A3S3S2Y8_9GAMM</name>